<evidence type="ECO:0000313" key="3">
    <source>
        <dbReference type="Proteomes" id="UP000218209"/>
    </source>
</evidence>
<evidence type="ECO:0000256" key="1">
    <source>
        <dbReference type="SAM" id="MobiDB-lite"/>
    </source>
</evidence>
<proteinExistence type="predicted"/>
<feature type="region of interest" description="Disordered" evidence="1">
    <location>
        <begin position="32"/>
        <end position="55"/>
    </location>
</feature>
<dbReference type="Proteomes" id="UP000218209">
    <property type="component" value="Unassembled WGS sequence"/>
</dbReference>
<reference evidence="2 3" key="1">
    <citation type="submission" date="2017-03" db="EMBL/GenBank/DDBJ databases">
        <title>WGS assembly of Porphyra umbilicalis.</title>
        <authorList>
            <person name="Brawley S.H."/>
            <person name="Blouin N.A."/>
            <person name="Ficko-Blean E."/>
            <person name="Wheeler G.L."/>
            <person name="Lohr M."/>
            <person name="Goodson H.V."/>
            <person name="Jenkins J.W."/>
            <person name="Blaby-Haas C.E."/>
            <person name="Helliwell K.E."/>
            <person name="Chan C."/>
            <person name="Marriage T."/>
            <person name="Bhattacharya D."/>
            <person name="Klein A.S."/>
            <person name="Badis Y."/>
            <person name="Brodie J."/>
            <person name="Cao Y."/>
            <person name="Collen J."/>
            <person name="Dittami S.M."/>
            <person name="Gachon C.M."/>
            <person name="Green B.R."/>
            <person name="Karpowicz S."/>
            <person name="Kim J.W."/>
            <person name="Kudahl U."/>
            <person name="Lin S."/>
            <person name="Michel G."/>
            <person name="Mittag M."/>
            <person name="Olson B.J."/>
            <person name="Pangilinan J."/>
            <person name="Peng Y."/>
            <person name="Qiu H."/>
            <person name="Shu S."/>
            <person name="Singer J.T."/>
            <person name="Smith A.G."/>
            <person name="Sprecher B.N."/>
            <person name="Wagner V."/>
            <person name="Wang W."/>
            <person name="Wang Z.-Y."/>
            <person name="Yan J."/>
            <person name="Yarish C."/>
            <person name="Zoeuner-Riek S."/>
            <person name="Zhuang Y."/>
            <person name="Zou Y."/>
            <person name="Lindquist E.A."/>
            <person name="Grimwood J."/>
            <person name="Barry K."/>
            <person name="Rokhsar D.S."/>
            <person name="Schmutz J."/>
            <person name="Stiller J.W."/>
            <person name="Grossman A.R."/>
            <person name="Prochnik S.E."/>
        </authorList>
    </citation>
    <scope>NUCLEOTIDE SEQUENCE [LARGE SCALE GENOMIC DNA]</scope>
    <source>
        <strain evidence="2">4086291</strain>
    </source>
</reference>
<dbReference type="AlphaFoldDB" id="A0A1X6P0E1"/>
<name>A0A1X6P0E1_PORUM</name>
<accession>A0A1X6P0E1</accession>
<protein>
    <submittedName>
        <fullName evidence="2">Uncharacterized protein</fullName>
    </submittedName>
</protein>
<evidence type="ECO:0000313" key="2">
    <source>
        <dbReference type="EMBL" id="OSX74339.1"/>
    </source>
</evidence>
<keyword evidence="3" id="KW-1185">Reference proteome</keyword>
<gene>
    <name evidence="2" type="ORF">BU14_0293s0010</name>
</gene>
<organism evidence="2 3">
    <name type="scientific">Porphyra umbilicalis</name>
    <name type="common">Purple laver</name>
    <name type="synonym">Red alga</name>
    <dbReference type="NCBI Taxonomy" id="2786"/>
    <lineage>
        <taxon>Eukaryota</taxon>
        <taxon>Rhodophyta</taxon>
        <taxon>Bangiophyceae</taxon>
        <taxon>Bangiales</taxon>
        <taxon>Bangiaceae</taxon>
        <taxon>Porphyra</taxon>
    </lineage>
</organism>
<sequence length="117" mass="11848">MAPTRNPTPPRFGVTGEMGHVDSWATLALAASSDSGAKAPSRQAAPSSTPSQDPLAAVEVAGPPAVLPVIQPAVACPPDVAATSSRSANSRWTPETAVHKALMRLSDCPPWGGVALT</sequence>
<dbReference type="EMBL" id="KV918951">
    <property type="protein sequence ID" value="OSX74339.1"/>
    <property type="molecule type" value="Genomic_DNA"/>
</dbReference>